<keyword evidence="2" id="KW-1185">Reference proteome</keyword>
<reference evidence="1" key="1">
    <citation type="submission" date="2022-02" db="EMBL/GenBank/DDBJ databases">
        <title>Plant Genome Project.</title>
        <authorList>
            <person name="Zhang R.-G."/>
        </authorList>
    </citation>
    <scope>NUCLEOTIDE SEQUENCE</scope>
    <source>
        <strain evidence="1">AT1</strain>
    </source>
</reference>
<dbReference type="Proteomes" id="UP001062846">
    <property type="component" value="Chromosome 6"/>
</dbReference>
<name>A0ACC0NAW5_RHOML</name>
<sequence>MGDVKYDVDGATVTFDIKSPSNPFVFTHVKADVALATTPCMPILTTSLLHAKFQKVTVEV</sequence>
<evidence type="ECO:0000313" key="1">
    <source>
        <dbReference type="EMBL" id="KAI8550415.1"/>
    </source>
</evidence>
<proteinExistence type="predicted"/>
<comment type="caution">
    <text evidence="1">The sequence shown here is derived from an EMBL/GenBank/DDBJ whole genome shotgun (WGS) entry which is preliminary data.</text>
</comment>
<protein>
    <submittedName>
        <fullName evidence="1">Uncharacterized protein</fullName>
    </submittedName>
</protein>
<evidence type="ECO:0000313" key="2">
    <source>
        <dbReference type="Proteomes" id="UP001062846"/>
    </source>
</evidence>
<gene>
    <name evidence="1" type="ORF">RHMOL_Rhmol06G0104500</name>
</gene>
<accession>A0ACC0NAW5</accession>
<dbReference type="EMBL" id="CM046393">
    <property type="protein sequence ID" value="KAI8550415.1"/>
    <property type="molecule type" value="Genomic_DNA"/>
</dbReference>
<organism evidence="1 2">
    <name type="scientific">Rhododendron molle</name>
    <name type="common">Chinese azalea</name>
    <name type="synonym">Azalea mollis</name>
    <dbReference type="NCBI Taxonomy" id="49168"/>
    <lineage>
        <taxon>Eukaryota</taxon>
        <taxon>Viridiplantae</taxon>
        <taxon>Streptophyta</taxon>
        <taxon>Embryophyta</taxon>
        <taxon>Tracheophyta</taxon>
        <taxon>Spermatophyta</taxon>
        <taxon>Magnoliopsida</taxon>
        <taxon>eudicotyledons</taxon>
        <taxon>Gunneridae</taxon>
        <taxon>Pentapetalae</taxon>
        <taxon>asterids</taxon>
        <taxon>Ericales</taxon>
        <taxon>Ericaceae</taxon>
        <taxon>Ericoideae</taxon>
        <taxon>Rhodoreae</taxon>
        <taxon>Rhododendron</taxon>
    </lineage>
</organism>